<accession>A0ABY1GE90</accession>
<evidence type="ECO:0000313" key="2">
    <source>
        <dbReference type="EMBL" id="SFT41136.1"/>
    </source>
</evidence>
<gene>
    <name evidence="2" type="ORF">SAMN04487854_102229</name>
</gene>
<protein>
    <recommendedName>
        <fullName evidence="1">HNH endonuclease 5 domain-containing protein</fullName>
    </recommendedName>
</protein>
<name>A0ABY1GE90_9GAMM</name>
<reference evidence="2 3" key="1">
    <citation type="submission" date="2016-10" db="EMBL/GenBank/DDBJ databases">
        <authorList>
            <person name="Varghese N."/>
            <person name="Submissions S."/>
        </authorList>
    </citation>
    <scope>NUCLEOTIDE SEQUENCE [LARGE SCALE GENOMIC DNA]</scope>
    <source>
        <strain evidence="2 3">CGMCC 1.8499</strain>
    </source>
</reference>
<dbReference type="Pfam" id="PF14279">
    <property type="entry name" value="HNH_5"/>
    <property type="match status" value="1"/>
</dbReference>
<dbReference type="EMBL" id="FPAZ01000002">
    <property type="protein sequence ID" value="SFT41136.1"/>
    <property type="molecule type" value="Genomic_DNA"/>
</dbReference>
<sequence>MKGKSTKHSRLKLAKYLNEHLCSFGNGFENKVICPTCVKEFDLNSGQRSFTAGHILPEASGGNEWTFLCKDCNSQFGEKQDKWLGEYLNILNNPMGTLLDAKTKSRYISINDKTVNGSISVSDVDGGIDIALPINRNPPGKLESMKFGENLEINFEIPLTLHENEIAVGYITAAYLMWFNEIGYNWVFQSSLDNVRKQILNCNRDIDGAKVIDLPTDKMEMQGVGVIINSGTLYPCCVVVDKLVVFPTPPTVASPTPKNVKFESPCNIEFLNLAVLNFPYLTLFDGYHVVVPNRLRKCPPIPDKLFNIYSEQGKEAGLFSLVNEDMTNLTN</sequence>
<proteinExistence type="predicted"/>
<organism evidence="2 3">
    <name type="scientific">Pseudoalteromonas lipolytica</name>
    <dbReference type="NCBI Taxonomy" id="570156"/>
    <lineage>
        <taxon>Bacteria</taxon>
        <taxon>Pseudomonadati</taxon>
        <taxon>Pseudomonadota</taxon>
        <taxon>Gammaproteobacteria</taxon>
        <taxon>Alteromonadales</taxon>
        <taxon>Pseudoalteromonadaceae</taxon>
        <taxon>Pseudoalteromonas</taxon>
    </lineage>
</organism>
<comment type="caution">
    <text evidence="2">The sequence shown here is derived from an EMBL/GenBank/DDBJ whole genome shotgun (WGS) entry which is preliminary data.</text>
</comment>
<dbReference type="InterPro" id="IPR029471">
    <property type="entry name" value="HNH_5"/>
</dbReference>
<dbReference type="Proteomes" id="UP000183805">
    <property type="component" value="Unassembled WGS sequence"/>
</dbReference>
<feature type="domain" description="HNH endonuclease 5" evidence="1">
    <location>
        <begin position="34"/>
        <end position="85"/>
    </location>
</feature>
<evidence type="ECO:0000313" key="3">
    <source>
        <dbReference type="Proteomes" id="UP000183805"/>
    </source>
</evidence>
<dbReference type="RefSeq" id="WP_074988534.1">
    <property type="nucleotide sequence ID" value="NZ_FPAZ01000002.1"/>
</dbReference>
<keyword evidence="3" id="KW-1185">Reference proteome</keyword>
<evidence type="ECO:0000259" key="1">
    <source>
        <dbReference type="Pfam" id="PF14279"/>
    </source>
</evidence>